<evidence type="ECO:0000259" key="3">
    <source>
        <dbReference type="PROSITE" id="PS51677"/>
    </source>
</evidence>
<comment type="caution">
    <text evidence="4">The sequence shown here is derived from an EMBL/GenBank/DDBJ whole genome shotgun (WGS) entry which is preliminary data.</text>
</comment>
<dbReference type="RefSeq" id="WP_205726501.1">
    <property type="nucleotide sequence ID" value="NZ_JAFHKR010000039.1"/>
</dbReference>
<dbReference type="PROSITE" id="PS51677">
    <property type="entry name" value="NODB"/>
    <property type="match status" value="1"/>
</dbReference>
<gene>
    <name evidence="4" type="ORF">JYA63_15595</name>
</gene>
<dbReference type="SUPFAM" id="SSF88713">
    <property type="entry name" value="Glycoside hydrolase/deacetylase"/>
    <property type="match status" value="1"/>
</dbReference>
<dbReference type="EMBL" id="JAFHKR010000039">
    <property type="protein sequence ID" value="MBN3555701.1"/>
    <property type="molecule type" value="Genomic_DNA"/>
</dbReference>
<keyword evidence="5" id="KW-1185">Reference proteome</keyword>
<evidence type="ECO:0000256" key="2">
    <source>
        <dbReference type="ARBA" id="ARBA00022801"/>
    </source>
</evidence>
<keyword evidence="1" id="KW-0479">Metal-binding</keyword>
<evidence type="ECO:0000256" key="1">
    <source>
        <dbReference type="ARBA" id="ARBA00022723"/>
    </source>
</evidence>
<evidence type="ECO:0000313" key="5">
    <source>
        <dbReference type="Proteomes" id="UP001296923"/>
    </source>
</evidence>
<organism evidence="4 5">
    <name type="scientific">Fictibacillus nanhaiensis</name>
    <dbReference type="NCBI Taxonomy" id="742169"/>
    <lineage>
        <taxon>Bacteria</taxon>
        <taxon>Bacillati</taxon>
        <taxon>Bacillota</taxon>
        <taxon>Bacilli</taxon>
        <taxon>Bacillales</taxon>
        <taxon>Fictibacillaceae</taxon>
        <taxon>Fictibacillus</taxon>
    </lineage>
</organism>
<dbReference type="InterPro" id="IPR011330">
    <property type="entry name" value="Glyco_hydro/deAcase_b/a-brl"/>
</dbReference>
<name>A0ABS2ZS76_9BACL</name>
<feature type="domain" description="NodB homology" evidence="3">
    <location>
        <begin position="49"/>
        <end position="232"/>
    </location>
</feature>
<evidence type="ECO:0000313" key="4">
    <source>
        <dbReference type="EMBL" id="MBN3555701.1"/>
    </source>
</evidence>
<dbReference type="InterPro" id="IPR002509">
    <property type="entry name" value="NODB_dom"/>
</dbReference>
<dbReference type="CDD" id="cd10917">
    <property type="entry name" value="CE4_NodB_like_6s_7s"/>
    <property type="match status" value="1"/>
</dbReference>
<dbReference type="PANTHER" id="PTHR10587">
    <property type="entry name" value="GLYCOSYL TRANSFERASE-RELATED"/>
    <property type="match status" value="1"/>
</dbReference>
<dbReference type="InterPro" id="IPR050248">
    <property type="entry name" value="Polysacc_deacetylase_ArnD"/>
</dbReference>
<dbReference type="Pfam" id="PF01522">
    <property type="entry name" value="Polysacc_deac_1"/>
    <property type="match status" value="1"/>
</dbReference>
<proteinExistence type="predicted"/>
<reference evidence="4 5" key="1">
    <citation type="submission" date="2021-01" db="EMBL/GenBank/DDBJ databases">
        <title>Genome Sequencing of Type Strains.</title>
        <authorList>
            <person name="Lemaire J.F."/>
            <person name="Inderbitzin P."/>
            <person name="Collins S.B."/>
            <person name="Wespe N."/>
            <person name="Knight-Connoni V."/>
        </authorList>
    </citation>
    <scope>NUCLEOTIDE SEQUENCE [LARGE SCALE GENOMIC DNA]</scope>
    <source>
        <strain evidence="4 5">DSM 23009</strain>
    </source>
</reference>
<sequence length="262" mass="30373">MISKEIRLSFLFLLIGCLFFSNVTHAEIINRFQIEDRGDVIWEVPNQNKQVAITFDDGPDPLYTPQILDVLKENGVHATFFLTGKRMKQYPEIVERELTEGHEIANHTYNHPSFHNISSERVLNEVTKTETLIDPHMHKNYIKLFRPPGGTVTINTINVLKKEGYKIILWSWHQDSRDWTNPGVGYIVNHVLNHIKCGDIILLHDSGGNRQQTVEALKTILPKLKENGYEIVKVDEILKSHPKYDQFLDEIKIHPMFNINKN</sequence>
<keyword evidence="2" id="KW-0378">Hydrolase</keyword>
<dbReference type="PANTHER" id="PTHR10587:SF133">
    <property type="entry name" value="CHITIN DEACETYLASE 1-RELATED"/>
    <property type="match status" value="1"/>
</dbReference>
<accession>A0ABS2ZS76</accession>
<dbReference type="Gene3D" id="3.20.20.370">
    <property type="entry name" value="Glycoside hydrolase/deacetylase"/>
    <property type="match status" value="1"/>
</dbReference>
<protein>
    <submittedName>
        <fullName evidence="4">Polysaccharide deacetylase family protein</fullName>
    </submittedName>
</protein>
<dbReference type="Proteomes" id="UP001296923">
    <property type="component" value="Unassembled WGS sequence"/>
</dbReference>